<accession>A0A1F6CPF2</accession>
<dbReference type="EMBL" id="MFKF01000199">
    <property type="protein sequence ID" value="OGG50891.1"/>
    <property type="molecule type" value="Genomic_DNA"/>
</dbReference>
<evidence type="ECO:0000313" key="1">
    <source>
        <dbReference type="EMBL" id="OGG50891.1"/>
    </source>
</evidence>
<sequence length="256" mass="28446">MSADALLLHVPFADSLDAAFALGDGRGTVDARGTHPSFEFDGVRRGARFGRDTCVLYRVEGNFNRQEGTVMLYFRPDWDSAFVNDLGRILWDLRIEHGSVVPDDPSQRWALVYTNPGGKGKACPEQRRRGGRDDSTFGCWRFCVETNRNRYVLGTTEPRKDPRTRQSVFGSQQNFKAGQWMRLTVSWTPEIGAIYVDGRLDTRAPLPEGLPSRPLPETMQVGAIASWINAGSSGVISDFRVYGVALDESRIAGQAV</sequence>
<dbReference type="Gene3D" id="2.60.120.200">
    <property type="match status" value="1"/>
</dbReference>
<dbReference type="SUPFAM" id="SSF49899">
    <property type="entry name" value="Concanavalin A-like lectins/glucanases"/>
    <property type="match status" value="1"/>
</dbReference>
<evidence type="ECO:0000313" key="2">
    <source>
        <dbReference type="Proteomes" id="UP000178606"/>
    </source>
</evidence>
<gene>
    <name evidence="1" type="ORF">A3F84_06845</name>
</gene>
<dbReference type="Pfam" id="PF13385">
    <property type="entry name" value="Laminin_G_3"/>
    <property type="match status" value="1"/>
</dbReference>
<evidence type="ECO:0008006" key="3">
    <source>
        <dbReference type="Google" id="ProtNLM"/>
    </source>
</evidence>
<reference evidence="1 2" key="1">
    <citation type="journal article" date="2016" name="Nat. Commun.">
        <title>Thousands of microbial genomes shed light on interconnected biogeochemical processes in an aquifer system.</title>
        <authorList>
            <person name="Anantharaman K."/>
            <person name="Brown C.T."/>
            <person name="Hug L.A."/>
            <person name="Sharon I."/>
            <person name="Castelle C.J."/>
            <person name="Probst A.J."/>
            <person name="Thomas B.C."/>
            <person name="Singh A."/>
            <person name="Wilkins M.J."/>
            <person name="Karaoz U."/>
            <person name="Brodie E.L."/>
            <person name="Williams K.H."/>
            <person name="Hubbard S.S."/>
            <person name="Banfield J.F."/>
        </authorList>
    </citation>
    <scope>NUCLEOTIDE SEQUENCE [LARGE SCALE GENOMIC DNA]</scope>
    <source>
        <strain evidence="2">RIFCSPLOWO2_12_FULL_64_10</strain>
    </source>
</reference>
<organism evidence="1 2">
    <name type="scientific">Handelsmanbacteria sp. (strain RIFCSPLOWO2_12_FULL_64_10)</name>
    <dbReference type="NCBI Taxonomy" id="1817868"/>
    <lineage>
        <taxon>Bacteria</taxon>
        <taxon>Candidatus Handelsmaniibacteriota</taxon>
    </lineage>
</organism>
<dbReference type="Proteomes" id="UP000178606">
    <property type="component" value="Unassembled WGS sequence"/>
</dbReference>
<comment type="caution">
    <text evidence="1">The sequence shown here is derived from an EMBL/GenBank/DDBJ whole genome shotgun (WGS) entry which is preliminary data.</text>
</comment>
<proteinExistence type="predicted"/>
<dbReference type="AlphaFoldDB" id="A0A1F6CPF2"/>
<protein>
    <recommendedName>
        <fullName evidence="3">LamG-like jellyroll fold domain-containing protein</fullName>
    </recommendedName>
</protein>
<dbReference type="InterPro" id="IPR013320">
    <property type="entry name" value="ConA-like_dom_sf"/>
</dbReference>
<name>A0A1F6CPF2_HANXR</name>